<reference evidence="3" key="1">
    <citation type="journal article" date="2018" name="Nat. Microbiol.">
        <title>Leveraging single-cell genomics to expand the fungal tree of life.</title>
        <authorList>
            <person name="Ahrendt S.R."/>
            <person name="Quandt C.A."/>
            <person name="Ciobanu D."/>
            <person name="Clum A."/>
            <person name="Salamov A."/>
            <person name="Andreopoulos B."/>
            <person name="Cheng J.F."/>
            <person name="Woyke T."/>
            <person name="Pelin A."/>
            <person name="Henrissat B."/>
            <person name="Reynolds N.K."/>
            <person name="Benny G.L."/>
            <person name="Smith M.E."/>
            <person name="James T.Y."/>
            <person name="Grigoriev I.V."/>
        </authorList>
    </citation>
    <scope>NUCLEOTIDE SEQUENCE [LARGE SCALE GENOMIC DNA]</scope>
</reference>
<dbReference type="Proteomes" id="UP000269721">
    <property type="component" value="Unassembled WGS sequence"/>
</dbReference>
<accession>A0A4P9VWQ6</accession>
<name>A0A4P9VWQ6_9FUNG</name>
<protein>
    <submittedName>
        <fullName evidence="2">Uncharacterized protein</fullName>
    </submittedName>
</protein>
<evidence type="ECO:0000313" key="3">
    <source>
        <dbReference type="Proteomes" id="UP000269721"/>
    </source>
</evidence>
<keyword evidence="3" id="KW-1185">Reference proteome</keyword>
<feature type="region of interest" description="Disordered" evidence="1">
    <location>
        <begin position="1"/>
        <end position="27"/>
    </location>
</feature>
<evidence type="ECO:0000256" key="1">
    <source>
        <dbReference type="SAM" id="MobiDB-lite"/>
    </source>
</evidence>
<gene>
    <name evidence="2" type="ORF">BDK51DRAFT_29270</name>
</gene>
<dbReference type="OrthoDB" id="2156438at2759"/>
<feature type="region of interest" description="Disordered" evidence="1">
    <location>
        <begin position="41"/>
        <end position="74"/>
    </location>
</feature>
<dbReference type="EMBL" id="ML000454">
    <property type="protein sequence ID" value="RKO84134.1"/>
    <property type="molecule type" value="Genomic_DNA"/>
</dbReference>
<evidence type="ECO:0000313" key="2">
    <source>
        <dbReference type="EMBL" id="RKO84134.1"/>
    </source>
</evidence>
<dbReference type="AlphaFoldDB" id="A0A4P9VWQ6"/>
<organism evidence="2 3">
    <name type="scientific">Blyttiomyces helicus</name>
    <dbReference type="NCBI Taxonomy" id="388810"/>
    <lineage>
        <taxon>Eukaryota</taxon>
        <taxon>Fungi</taxon>
        <taxon>Fungi incertae sedis</taxon>
        <taxon>Chytridiomycota</taxon>
        <taxon>Chytridiomycota incertae sedis</taxon>
        <taxon>Chytridiomycetes</taxon>
        <taxon>Chytridiomycetes incertae sedis</taxon>
        <taxon>Blyttiomyces</taxon>
    </lineage>
</organism>
<proteinExistence type="predicted"/>
<sequence length="136" mass="15514">MTKLNRLHQSRETTKPHPGPCLPSLDSRPMPAWFRVRFPANVPERRPPNENFSPYSQPLPIARDTSTHQKEPGHRHRILRELKAQRDRIFQKAFLGSTVSAAHDAYRVLPFPAPPRVGHAWGGGNMREWGREGGGR</sequence>